<evidence type="ECO:0000313" key="4">
    <source>
        <dbReference type="Proteomes" id="UP000886595"/>
    </source>
</evidence>
<gene>
    <name evidence="3" type="ORF">Bca52824_086762</name>
</gene>
<feature type="compositionally biased region" description="Acidic residues" evidence="2">
    <location>
        <begin position="13"/>
        <end position="22"/>
    </location>
</feature>
<evidence type="ECO:0000256" key="2">
    <source>
        <dbReference type="SAM" id="MobiDB-lite"/>
    </source>
</evidence>
<feature type="region of interest" description="Disordered" evidence="2">
    <location>
        <begin position="794"/>
        <end position="922"/>
    </location>
</feature>
<proteinExistence type="predicted"/>
<name>A0A8X7PCD2_BRACI</name>
<evidence type="ECO:0000313" key="3">
    <source>
        <dbReference type="EMBL" id="KAG2247134.1"/>
    </source>
</evidence>
<feature type="compositionally biased region" description="Acidic residues" evidence="2">
    <location>
        <begin position="896"/>
        <end position="908"/>
    </location>
</feature>
<keyword evidence="1" id="KW-0175">Coiled coil</keyword>
<dbReference type="OrthoDB" id="1114314at2759"/>
<feature type="coiled-coil region" evidence="1">
    <location>
        <begin position="609"/>
        <end position="668"/>
    </location>
</feature>
<protein>
    <submittedName>
        <fullName evidence="3">Uncharacterized protein</fullName>
    </submittedName>
</protein>
<reference evidence="3 4" key="1">
    <citation type="submission" date="2020-02" db="EMBL/GenBank/DDBJ databases">
        <authorList>
            <person name="Ma Q."/>
            <person name="Huang Y."/>
            <person name="Song X."/>
            <person name="Pei D."/>
        </authorList>
    </citation>
    <scope>NUCLEOTIDE SEQUENCE [LARGE SCALE GENOMIC DNA]</scope>
    <source>
        <strain evidence="3">Sxm20200214</strain>
        <tissue evidence="3">Leaf</tissue>
    </source>
</reference>
<dbReference type="EMBL" id="JAAMPC010000017">
    <property type="protein sequence ID" value="KAG2247134.1"/>
    <property type="molecule type" value="Genomic_DNA"/>
</dbReference>
<dbReference type="PANTHER" id="PTHR31099:SF18">
    <property type="entry name" value="AMINOTRANSFERASE-LIKE PLANT MOBILE DOMAIN-CONTAINING PROTEIN"/>
    <property type="match status" value="1"/>
</dbReference>
<evidence type="ECO:0000256" key="1">
    <source>
        <dbReference type="SAM" id="Coils"/>
    </source>
</evidence>
<dbReference type="PANTHER" id="PTHR31099">
    <property type="entry name" value="OS06G0165300 PROTEIN"/>
    <property type="match status" value="1"/>
</dbReference>
<organism evidence="3 4">
    <name type="scientific">Brassica carinata</name>
    <name type="common">Ethiopian mustard</name>
    <name type="synonym">Abyssinian cabbage</name>
    <dbReference type="NCBI Taxonomy" id="52824"/>
    <lineage>
        <taxon>Eukaryota</taxon>
        <taxon>Viridiplantae</taxon>
        <taxon>Streptophyta</taxon>
        <taxon>Embryophyta</taxon>
        <taxon>Tracheophyta</taxon>
        <taxon>Spermatophyta</taxon>
        <taxon>Magnoliopsida</taxon>
        <taxon>eudicotyledons</taxon>
        <taxon>Gunneridae</taxon>
        <taxon>Pentapetalae</taxon>
        <taxon>rosids</taxon>
        <taxon>malvids</taxon>
        <taxon>Brassicales</taxon>
        <taxon>Brassicaceae</taxon>
        <taxon>Brassiceae</taxon>
        <taxon>Brassica</taxon>
    </lineage>
</organism>
<dbReference type="Proteomes" id="UP000886595">
    <property type="component" value="Unassembled WGS sequence"/>
</dbReference>
<dbReference type="AlphaFoldDB" id="A0A8X7PCD2"/>
<feature type="compositionally biased region" description="Low complexity" evidence="2">
    <location>
        <begin position="486"/>
        <end position="496"/>
    </location>
</feature>
<feature type="compositionally biased region" description="Basic residues" evidence="2">
    <location>
        <begin position="418"/>
        <end position="429"/>
    </location>
</feature>
<feature type="region of interest" description="Disordered" evidence="2">
    <location>
        <begin position="352"/>
        <end position="516"/>
    </location>
</feature>
<comment type="caution">
    <text evidence="3">The sequence shown here is derived from an EMBL/GenBank/DDBJ whole genome shotgun (WGS) entry which is preliminary data.</text>
</comment>
<sequence length="922" mass="103071">MRCVLLGGQFREEAEENVEDEGRETSGSEAPSQVARSRRRTQRRGQFDQSASYCRPIVYHPGGIFEELPPLPREVLRDPQVQSWGNVFSSCSSSETVKRLLRERGGAGVTFLIPSAEQPGRPVGYQCVYESYFQDQTKLWFPIPRLITSYAFRRDIAISQLLNGSLRIAVMLMVMAAEMDISMSVRVFEELTFTKAEPNGIFSVKMRANYNVLTGHPNKTQDWQRAYFYVKSDEHAFEEPPGDDYRVLWNPLLVRHPNTIAYPEKFFENAQLIAAHSHLRWPDLSREWIRRQQARIARVDWESRLPCVLGTRKSRLSLFTREQQKLLDKAREMEGIPDLSALLRGKLQMISSSAGTSEVRPTRADGDADSEPPARSPPKERATKSKKQSPEEQPSTLERNVPLEMAPSSADASEVAAKKKKKKKDGKKRSREETFMEPAGTSAAMGSDDMGRLDPIDSTRGSSEGCPKKKTRRTAAGDEGGSQDGSPSSKRAPSSAARRKDGESGGSLPQMSGRGFPDRVEFLYDERTPLVLNPLRCAELTRQIRGGTKELPPLDDLYFKKEYIDAAVASKRSDGSMNYLVEKYDSTLKQTMTQLGASEKLARTRLGVIERLRAENKKAGDQAVKEKEVLRVKFKELKEKLKSDRLAKKEALREKARLERLVASRERRPSSRKRGAVTRERIKVQTAMADKSTRCVDKMKGYLDRLNALEKAKSLDSGTEIPQSMIDIFSEQEKVHEAEVAKLRLEPFSEDDFALSPLNLPSRFVSEDLMGVLDPYGSNVGLIGHESASQLITSREATEDPVDEPMIDITSAPPERMVVPEGTPTEERPDGNDLKATGDAIQADTGNVAAEDPVLVSSSEEREEDEVGEEENRSSPALIKETVRDFSASDPPAQVEDLDAQAVEEETAEPLAPSRDDQDIVV</sequence>
<keyword evidence="4" id="KW-1185">Reference proteome</keyword>
<accession>A0A8X7PCD2</accession>
<feature type="region of interest" description="Disordered" evidence="2">
    <location>
        <begin position="1"/>
        <end position="48"/>
    </location>
</feature>